<dbReference type="GO" id="GO:0016491">
    <property type="term" value="F:oxidoreductase activity"/>
    <property type="evidence" value="ECO:0007669"/>
    <property type="project" value="UniProtKB-KW"/>
</dbReference>
<dbReference type="Proteomes" id="UP000315434">
    <property type="component" value="Unassembled WGS sequence"/>
</dbReference>
<name>A0A546X3B8_RHIRH</name>
<protein>
    <submittedName>
        <fullName evidence="3">NADP oxidoreductase</fullName>
    </submittedName>
</protein>
<dbReference type="AlphaFoldDB" id="A0A546X3B8"/>
<dbReference type="InterPro" id="IPR028939">
    <property type="entry name" value="P5C_Rdtase_cat_N"/>
</dbReference>
<dbReference type="SUPFAM" id="SSF51735">
    <property type="entry name" value="NAD(P)-binding Rossmann-fold domains"/>
    <property type="match status" value="1"/>
</dbReference>
<feature type="domain" description="Pyrroline-5-carboxylate reductase catalytic N-terminal" evidence="2">
    <location>
        <begin position="3"/>
        <end position="91"/>
    </location>
</feature>
<dbReference type="Gene3D" id="3.40.50.720">
    <property type="entry name" value="NAD(P)-binding Rossmann-like Domain"/>
    <property type="match status" value="1"/>
</dbReference>
<comment type="caution">
    <text evidence="3">The sequence shown here is derived from an EMBL/GenBank/DDBJ whole genome shotgun (WGS) entry which is preliminary data.</text>
</comment>
<evidence type="ECO:0000256" key="1">
    <source>
        <dbReference type="ARBA" id="ARBA00023002"/>
    </source>
</evidence>
<accession>A0A546X3B8</accession>
<evidence type="ECO:0000313" key="4">
    <source>
        <dbReference type="Proteomes" id="UP000315434"/>
    </source>
</evidence>
<dbReference type="PANTHER" id="PTHR14239">
    <property type="entry name" value="DUDULIN-RELATED"/>
    <property type="match status" value="1"/>
</dbReference>
<reference evidence="3 4" key="1">
    <citation type="journal article" date="2019" name="Appl. Microbiol. Biotechnol.">
        <title>Differential efficiency of wild type rhizogenic strains for rol gene transformation of plants.</title>
        <authorList>
            <person name="Desmet S."/>
            <person name="De Keyser E."/>
            <person name="Van Vaerenbergh J."/>
            <person name="Baeyen S."/>
            <person name="Van Huylenbroeck J."/>
            <person name="Geelen D."/>
            <person name="Dhooghe E."/>
        </authorList>
    </citation>
    <scope>NUCLEOTIDE SEQUENCE [LARGE SCALE GENOMIC DNA]</scope>
    <source>
        <strain evidence="3 4">GBBC3284</strain>
    </source>
</reference>
<dbReference type="EMBL" id="SGNY01000013">
    <property type="protein sequence ID" value="TRA95256.1"/>
    <property type="molecule type" value="Genomic_DNA"/>
</dbReference>
<dbReference type="OrthoDB" id="7557417at2"/>
<organism evidence="3 4">
    <name type="scientific">Rhizobium rhizogenes</name>
    <name type="common">Agrobacterium rhizogenes</name>
    <dbReference type="NCBI Taxonomy" id="359"/>
    <lineage>
        <taxon>Bacteria</taxon>
        <taxon>Pseudomonadati</taxon>
        <taxon>Pseudomonadota</taxon>
        <taxon>Alphaproteobacteria</taxon>
        <taxon>Hyphomicrobiales</taxon>
        <taxon>Rhizobiaceae</taxon>
        <taxon>Rhizobium/Agrobacterium group</taxon>
        <taxon>Rhizobium</taxon>
    </lineage>
</organism>
<gene>
    <name evidence="3" type="ORF">EXN68_25640</name>
</gene>
<dbReference type="RefSeq" id="WP_142843435.1">
    <property type="nucleotide sequence ID" value="NZ_SGNY01000013.1"/>
</dbReference>
<dbReference type="Pfam" id="PF03807">
    <property type="entry name" value="F420_oxidored"/>
    <property type="match status" value="1"/>
</dbReference>
<sequence>MKKIAILGAGRVATAIAKRLEKSGKQFTVGVRDIGKAASNWQGPSGSFVASEEAVSDNDVIFNATPGETSVAYLKPFSDHLAGKVVVDVSNALLRDGNGNPRGLLYPGSSVGEKLQEAVPDALIVKTLNTMLFSVIADPDILSVKPMAFLSGNSIDAKHLVRALLLEFGWTDGLIEDLGGIISARGPEGFMNFVPPIIANHGLAPFALTIAR</sequence>
<dbReference type="InterPro" id="IPR036291">
    <property type="entry name" value="NAD(P)-bd_dom_sf"/>
</dbReference>
<proteinExistence type="predicted"/>
<dbReference type="PANTHER" id="PTHR14239:SF10">
    <property type="entry name" value="REDUCTASE"/>
    <property type="match status" value="1"/>
</dbReference>
<evidence type="ECO:0000313" key="3">
    <source>
        <dbReference type="EMBL" id="TRA95256.1"/>
    </source>
</evidence>
<keyword evidence="1" id="KW-0560">Oxidoreductase</keyword>
<evidence type="ECO:0000259" key="2">
    <source>
        <dbReference type="Pfam" id="PF03807"/>
    </source>
</evidence>
<dbReference type="InterPro" id="IPR051267">
    <property type="entry name" value="STEAP_metalloreductase"/>
</dbReference>